<keyword evidence="1" id="KW-1185">Reference proteome</keyword>
<protein>
    <submittedName>
        <fullName evidence="2">Uncharacterized protein LOC108673090</fullName>
    </submittedName>
</protein>
<evidence type="ECO:0000313" key="1">
    <source>
        <dbReference type="Proteomes" id="UP000694843"/>
    </source>
</evidence>
<evidence type="ECO:0000313" key="2">
    <source>
        <dbReference type="RefSeq" id="XP_018016361.1"/>
    </source>
</evidence>
<accession>A0A8B7NTN4</accession>
<dbReference type="Proteomes" id="UP000694843">
    <property type="component" value="Unplaced"/>
</dbReference>
<organism evidence="1 2">
    <name type="scientific">Hyalella azteca</name>
    <name type="common">Amphipod</name>
    <dbReference type="NCBI Taxonomy" id="294128"/>
    <lineage>
        <taxon>Eukaryota</taxon>
        <taxon>Metazoa</taxon>
        <taxon>Ecdysozoa</taxon>
        <taxon>Arthropoda</taxon>
        <taxon>Crustacea</taxon>
        <taxon>Multicrustacea</taxon>
        <taxon>Malacostraca</taxon>
        <taxon>Eumalacostraca</taxon>
        <taxon>Peracarida</taxon>
        <taxon>Amphipoda</taxon>
        <taxon>Senticaudata</taxon>
        <taxon>Talitrida</taxon>
        <taxon>Talitroidea</taxon>
        <taxon>Hyalellidae</taxon>
        <taxon>Hyalella</taxon>
    </lineage>
</organism>
<gene>
    <name evidence="2" type="primary">LOC108673090</name>
</gene>
<reference evidence="2" key="1">
    <citation type="submission" date="2025-08" db="UniProtKB">
        <authorList>
            <consortium name="RefSeq"/>
        </authorList>
    </citation>
    <scope>IDENTIFICATION</scope>
    <source>
        <tissue evidence="2">Whole organism</tissue>
    </source>
</reference>
<dbReference type="KEGG" id="hazt:108673090"/>
<dbReference type="GeneID" id="108673090"/>
<sequence>MESLTLPDTPRPPSLSLMNCVADGVEALARTVQAYAPSSKRYDQISIMEPELLEVEEQRRLLGLLHVSGVRTYGSGVTRIMVHSYDDEANLLITDEPPPARDLDQSIKNDGCCVC</sequence>
<name>A0A8B7NTN4_HYAAZ</name>
<dbReference type="RefSeq" id="XP_018016361.1">
    <property type="nucleotide sequence ID" value="XM_018160872.2"/>
</dbReference>
<dbReference type="AlphaFoldDB" id="A0A8B7NTN4"/>
<proteinExistence type="predicted"/>